<reference evidence="2" key="1">
    <citation type="journal article" date="2023" name="Front. Plant Sci.">
        <title>Chromosomal-level genome assembly of Melastoma candidum provides insights into trichome evolution.</title>
        <authorList>
            <person name="Zhong Y."/>
            <person name="Wu W."/>
            <person name="Sun C."/>
            <person name="Zou P."/>
            <person name="Liu Y."/>
            <person name="Dai S."/>
            <person name="Zhou R."/>
        </authorList>
    </citation>
    <scope>NUCLEOTIDE SEQUENCE [LARGE SCALE GENOMIC DNA]</scope>
</reference>
<organism evidence="1 2">
    <name type="scientific">Melastoma candidum</name>
    <dbReference type="NCBI Taxonomy" id="119954"/>
    <lineage>
        <taxon>Eukaryota</taxon>
        <taxon>Viridiplantae</taxon>
        <taxon>Streptophyta</taxon>
        <taxon>Embryophyta</taxon>
        <taxon>Tracheophyta</taxon>
        <taxon>Spermatophyta</taxon>
        <taxon>Magnoliopsida</taxon>
        <taxon>eudicotyledons</taxon>
        <taxon>Gunneridae</taxon>
        <taxon>Pentapetalae</taxon>
        <taxon>rosids</taxon>
        <taxon>malvids</taxon>
        <taxon>Myrtales</taxon>
        <taxon>Melastomataceae</taxon>
        <taxon>Melastomatoideae</taxon>
        <taxon>Melastomateae</taxon>
        <taxon>Melastoma</taxon>
    </lineage>
</organism>
<dbReference type="EMBL" id="CM042886">
    <property type="protein sequence ID" value="KAI4341570.1"/>
    <property type="molecule type" value="Genomic_DNA"/>
</dbReference>
<name>A0ACB9P4Q1_9MYRT</name>
<comment type="caution">
    <text evidence="1">The sequence shown here is derived from an EMBL/GenBank/DDBJ whole genome shotgun (WGS) entry which is preliminary data.</text>
</comment>
<protein>
    <submittedName>
        <fullName evidence="1">Uncharacterized protein</fullName>
    </submittedName>
</protein>
<evidence type="ECO:0000313" key="1">
    <source>
        <dbReference type="EMBL" id="KAI4341570.1"/>
    </source>
</evidence>
<evidence type="ECO:0000313" key="2">
    <source>
        <dbReference type="Proteomes" id="UP001057402"/>
    </source>
</evidence>
<gene>
    <name evidence="1" type="ORF">MLD38_026281</name>
</gene>
<accession>A0ACB9P4Q1</accession>
<proteinExistence type="predicted"/>
<sequence>MCKTWLCTSVLSLVVMRIALHGHSRSRCRDYFSEACSFSDCDIIESICEELFMPIDAVSSQDAVAVETGCWGVGAILKNSSGKFVGMEETTLKPRPAVGSLIRRVIAEMQGILPHPEGTCRSPSPGVRGDDRLAFVIP</sequence>
<keyword evidence="2" id="KW-1185">Reference proteome</keyword>
<dbReference type="Proteomes" id="UP001057402">
    <property type="component" value="Chromosome 7"/>
</dbReference>